<reference evidence="5" key="1">
    <citation type="submission" date="2013-10" db="EMBL/GenBank/DDBJ databases">
        <title>Genomic analysis of the causative agents of coccidiosis in chickens.</title>
        <authorList>
            <person name="Reid A.J."/>
            <person name="Blake D."/>
            <person name="Billington K."/>
            <person name="Browne H."/>
            <person name="Dunn M."/>
            <person name="Hung S."/>
            <person name="Kawahara F."/>
            <person name="Miranda-Saavedra D."/>
            <person name="Mourier T."/>
            <person name="Nagra H."/>
            <person name="Otto T.D."/>
            <person name="Rawlings N."/>
            <person name="Sanchez A."/>
            <person name="Sanders M."/>
            <person name="Subramaniam C."/>
            <person name="Tay Y."/>
            <person name="Dear P."/>
            <person name="Doerig C."/>
            <person name="Gruber A."/>
            <person name="Parkinson J."/>
            <person name="Shirley M."/>
            <person name="Wan K.L."/>
            <person name="Berriman M."/>
            <person name="Tomley F."/>
            <person name="Pain A."/>
        </authorList>
    </citation>
    <scope>NUCLEOTIDE SEQUENCE [LARGE SCALE GENOMIC DNA]</scope>
    <source>
        <strain evidence="5">Houghton</strain>
    </source>
</reference>
<feature type="repeat" description="TPR" evidence="3">
    <location>
        <begin position="119"/>
        <end position="152"/>
    </location>
</feature>
<dbReference type="SUPFAM" id="SSF48371">
    <property type="entry name" value="ARM repeat"/>
    <property type="match status" value="2"/>
</dbReference>
<dbReference type="InterPro" id="IPR011990">
    <property type="entry name" value="TPR-like_helical_dom_sf"/>
</dbReference>
<dbReference type="GO" id="GO:0051879">
    <property type="term" value="F:Hsp90 protein binding"/>
    <property type="evidence" value="ECO:0007669"/>
    <property type="project" value="TreeGrafter"/>
</dbReference>
<dbReference type="GO" id="GO:0005737">
    <property type="term" value="C:cytoplasm"/>
    <property type="evidence" value="ECO:0007669"/>
    <property type="project" value="UniProtKB-SubCell"/>
</dbReference>
<dbReference type="EMBL" id="HG673812">
    <property type="protein sequence ID" value="CDJ38098.1"/>
    <property type="molecule type" value="Genomic_DNA"/>
</dbReference>
<organism evidence="5 6">
    <name type="scientific">Eimeria tenella</name>
    <name type="common">Coccidian parasite</name>
    <dbReference type="NCBI Taxonomy" id="5802"/>
    <lineage>
        <taxon>Eukaryota</taxon>
        <taxon>Sar</taxon>
        <taxon>Alveolata</taxon>
        <taxon>Apicomplexa</taxon>
        <taxon>Conoidasida</taxon>
        <taxon>Coccidia</taxon>
        <taxon>Eucoccidiorida</taxon>
        <taxon>Eimeriorina</taxon>
        <taxon>Eimeriidae</taxon>
        <taxon>Eimeria</taxon>
    </lineage>
</organism>
<dbReference type="SUPFAM" id="SSF48452">
    <property type="entry name" value="TPR-like"/>
    <property type="match status" value="1"/>
</dbReference>
<protein>
    <submittedName>
        <fullName evidence="5">TPR domain-containing protein, putative</fullName>
    </submittedName>
</protein>
<proteinExistence type="predicted"/>
<dbReference type="GeneID" id="25255099"/>
<dbReference type="PANTHER" id="PTHR45994">
    <property type="entry name" value="FI21225P1"/>
    <property type="match status" value="1"/>
</dbReference>
<dbReference type="OrthoDB" id="433738at2759"/>
<dbReference type="Gene3D" id="1.25.40.10">
    <property type="entry name" value="Tetratricopeptide repeat domain"/>
    <property type="match status" value="1"/>
</dbReference>
<name>U6KRN4_EIMTE</name>
<dbReference type="AlphaFoldDB" id="U6KRN4"/>
<dbReference type="InterPro" id="IPR011989">
    <property type="entry name" value="ARM-like"/>
</dbReference>
<evidence type="ECO:0000313" key="5">
    <source>
        <dbReference type="EMBL" id="CDJ38098.1"/>
    </source>
</evidence>
<dbReference type="OMA" id="WCNLASS"/>
<evidence type="ECO:0000256" key="2">
    <source>
        <dbReference type="ARBA" id="ARBA00022490"/>
    </source>
</evidence>
<keyword evidence="6" id="KW-1185">Reference proteome</keyword>
<evidence type="ECO:0000256" key="1">
    <source>
        <dbReference type="ARBA" id="ARBA00004496"/>
    </source>
</evidence>
<dbReference type="VEuPathDB" id="ToxoDB:ETH_00030100"/>
<feature type="region of interest" description="Disordered" evidence="4">
    <location>
        <begin position="1128"/>
        <end position="1147"/>
    </location>
</feature>
<dbReference type="RefSeq" id="XP_013228936.1">
    <property type="nucleotide sequence ID" value="XM_013373482.1"/>
</dbReference>
<dbReference type="Gene3D" id="1.25.10.10">
    <property type="entry name" value="Leucine-rich Repeat Variant"/>
    <property type="match status" value="1"/>
</dbReference>
<sequence>MASLRAATGTGAAASSEPAAAAAAGNLSAAVVNDIKDEGNRLFKEGDLAGASAAYTRVIDACTPATAKVAQANDAVAHPLQEVLAAAYCNRSMCRIKQQDYKGAETDSRAALRLQPNYPKALYRQALSLRLLGDYGAAAEALGRLLRLDPRNKEGAELLQLLRETLKQKEQHQTDSNMPSALLETALNAEETETNRRQAFARLGQMVQQRETLQEAVAKEGLLQRLALFLKQQNGKTQAIPAAKTIAAAADDSADGLAKASPDLTATAAVPAPVEAAGWELLATLVQFSPLGLSDTDSSSRSRKSGQDHLLLSVDEPLVIPSRVRLCREALRNIWRSEDFLLAFRRLQKQGLLPPPSDSNSSVDSRHWRGLCCVCLLRAFAYLKQSEADSFEHDSSFLTAVAAALDCSEAPQLQVAALQALAAVADARRRLGLKAKALTLRHGIERSMEAALTLLSAAADAKECGTGSQEQQQQQKEQLLALERNVELVVVSLFKLLGDRERAEADRVDIQRLADQLLSPFLSHCCSKNSSKQAETYVGLKALLFLMTADRDSARDFILQGSLLPHILSAATGEAAAAAGLAGTLQQQQQQQVGTALLLHCLDYVELRQKLLDEDGMNTILQLLRERDRGDPLTAKLAVALARVCVHSAAVRQEVLEQVDFTNLLQELLVQMLQQQQQKQRGLDKDLGVCVLELFFFLSLHAEFKDKLLHLDKSPDGQKDLMDTLLQVGSQFCNSSTDSSRKGSGSNSSLPRYLLCGGLCNLLRSREDKDRMRRRGARGNPGGVDLDESQLEALEALYSSLPAEAKPVANGEVDLGDESNVRILRELLLQRGAVKLLVRACTAKPLPSANVLLAAGKAFCLLAKNEKTRGVMVREGALRALLTAIGALKGSPEDQQDLQQAAAQLCISVDPSLFSYSEALDAVPAVLPLLQHGHELLQYEGALALTNLLSVSEELRLRAFAGGAWRKLAELIFTDNDLLRAAALEGWCNLASSEKVQRDLGDKTEGNADVQDLKLLLAFCRETENKRAQQAAAGALATLLNNSKIAKALPTYSNYGNLLEALKEAEQDEGPLLDRLLACLFNIWAEEASTDEEKETKRQVFEAVDKHKDKLKGLAAKLAQQMLAANENCSHKPQVQDSTASAGNASN</sequence>
<reference evidence="5" key="2">
    <citation type="submission" date="2013-10" db="EMBL/GenBank/DDBJ databases">
        <authorList>
            <person name="Aslett M."/>
        </authorList>
    </citation>
    <scope>NUCLEOTIDE SEQUENCE [LARGE SCALE GENOMIC DNA]</scope>
    <source>
        <strain evidence="5">Houghton</strain>
    </source>
</reference>
<evidence type="ECO:0000256" key="4">
    <source>
        <dbReference type="SAM" id="MobiDB-lite"/>
    </source>
</evidence>
<dbReference type="PANTHER" id="PTHR45994:SF1">
    <property type="entry name" value="FI21225P1"/>
    <property type="match status" value="1"/>
</dbReference>
<comment type="subcellular location">
    <subcellularLocation>
        <location evidence="1">Cytoplasm</location>
    </subcellularLocation>
</comment>
<dbReference type="InterPro" id="IPR016024">
    <property type="entry name" value="ARM-type_fold"/>
</dbReference>
<evidence type="ECO:0000256" key="3">
    <source>
        <dbReference type="PROSITE-ProRule" id="PRU00339"/>
    </source>
</evidence>
<dbReference type="Proteomes" id="UP000030747">
    <property type="component" value="Unassembled WGS sequence"/>
</dbReference>
<dbReference type="InterPro" id="IPR019734">
    <property type="entry name" value="TPR_rpt"/>
</dbReference>
<dbReference type="PROSITE" id="PS50005">
    <property type="entry name" value="TPR"/>
    <property type="match status" value="1"/>
</dbReference>
<keyword evidence="3" id="KW-0802">TPR repeat</keyword>
<dbReference type="VEuPathDB" id="ToxoDB:ETH2_0604700"/>
<gene>
    <name evidence="5" type="ORF">ETH_00030100</name>
</gene>
<keyword evidence="2" id="KW-0963">Cytoplasm</keyword>
<evidence type="ECO:0000313" key="6">
    <source>
        <dbReference type="Proteomes" id="UP000030747"/>
    </source>
</evidence>
<accession>U6KRN4</accession>
<dbReference type="SMART" id="SM00028">
    <property type="entry name" value="TPR"/>
    <property type="match status" value="2"/>
</dbReference>